<evidence type="ECO:0000313" key="4">
    <source>
        <dbReference type="EMBL" id="GAQ81296.1"/>
    </source>
</evidence>
<feature type="region of interest" description="Disordered" evidence="3">
    <location>
        <begin position="958"/>
        <end position="977"/>
    </location>
</feature>
<dbReference type="PANTHER" id="PTHR46093">
    <property type="entry name" value="ACYL-COA-BINDING DOMAIN-CONTAINING PROTEIN 5"/>
    <property type="match status" value="1"/>
</dbReference>
<feature type="compositionally biased region" description="Basic and acidic residues" evidence="3">
    <location>
        <begin position="410"/>
        <end position="426"/>
    </location>
</feature>
<feature type="region of interest" description="Disordered" evidence="3">
    <location>
        <begin position="826"/>
        <end position="847"/>
    </location>
</feature>
<feature type="compositionally biased region" description="Basic and acidic residues" evidence="3">
    <location>
        <begin position="599"/>
        <end position="613"/>
    </location>
</feature>
<dbReference type="Proteomes" id="UP000054558">
    <property type="component" value="Unassembled WGS sequence"/>
</dbReference>
<proteinExistence type="predicted"/>
<feature type="region of interest" description="Disordered" evidence="3">
    <location>
        <begin position="690"/>
        <end position="791"/>
    </location>
</feature>
<dbReference type="OMA" id="WNRIKLQ"/>
<feature type="compositionally biased region" description="Basic and acidic residues" evidence="3">
    <location>
        <begin position="747"/>
        <end position="791"/>
    </location>
</feature>
<organism evidence="4 5">
    <name type="scientific">Klebsormidium nitens</name>
    <name type="common">Green alga</name>
    <name type="synonym">Ulothrix nitens</name>
    <dbReference type="NCBI Taxonomy" id="105231"/>
    <lineage>
        <taxon>Eukaryota</taxon>
        <taxon>Viridiplantae</taxon>
        <taxon>Streptophyta</taxon>
        <taxon>Klebsormidiophyceae</taxon>
        <taxon>Klebsormidiales</taxon>
        <taxon>Klebsormidiaceae</taxon>
        <taxon>Klebsormidium</taxon>
    </lineage>
</organism>
<gene>
    <name evidence="4" type="ORF">KFL_000760250</name>
</gene>
<accession>A0A1Y1HXP8</accession>
<keyword evidence="1" id="KW-0880">Kelch repeat</keyword>
<name>A0A1Y1HXP8_KLENI</name>
<feature type="compositionally biased region" description="Basic residues" evidence="3">
    <location>
        <begin position="586"/>
        <end position="595"/>
    </location>
</feature>
<feature type="compositionally biased region" description="Basic and acidic residues" evidence="3">
    <location>
        <begin position="826"/>
        <end position="842"/>
    </location>
</feature>
<feature type="region of interest" description="Disordered" evidence="3">
    <location>
        <begin position="339"/>
        <end position="360"/>
    </location>
</feature>
<feature type="compositionally biased region" description="Gly residues" evidence="3">
    <location>
        <begin position="530"/>
        <end position="544"/>
    </location>
</feature>
<dbReference type="Pfam" id="PF24681">
    <property type="entry name" value="Kelch_KLHDC2_KLHL20_DRC7"/>
    <property type="match status" value="1"/>
</dbReference>
<dbReference type="PANTHER" id="PTHR46093:SF3">
    <property type="entry name" value="ACYL-COA-BINDING DOMAIN-CONTAINING PROTEIN 4"/>
    <property type="match status" value="1"/>
</dbReference>
<feature type="compositionally biased region" description="Basic and acidic residues" evidence="3">
    <location>
        <begin position="690"/>
        <end position="740"/>
    </location>
</feature>
<feature type="compositionally biased region" description="Low complexity" evidence="3">
    <location>
        <begin position="449"/>
        <end position="460"/>
    </location>
</feature>
<evidence type="ECO:0000256" key="2">
    <source>
        <dbReference type="ARBA" id="ARBA00022737"/>
    </source>
</evidence>
<dbReference type="Gene3D" id="1.20.5.340">
    <property type="match status" value="1"/>
</dbReference>
<keyword evidence="2" id="KW-0677">Repeat</keyword>
<evidence type="ECO:0000256" key="1">
    <source>
        <dbReference type="ARBA" id="ARBA00022441"/>
    </source>
</evidence>
<dbReference type="OrthoDB" id="10251809at2759"/>
<dbReference type="InterPro" id="IPR015915">
    <property type="entry name" value="Kelch-typ_b-propeller"/>
</dbReference>
<evidence type="ECO:0008006" key="6">
    <source>
        <dbReference type="Google" id="ProtNLM"/>
    </source>
</evidence>
<feature type="compositionally biased region" description="Basic and acidic residues" evidence="3">
    <location>
        <begin position="545"/>
        <end position="558"/>
    </location>
</feature>
<dbReference type="AlphaFoldDB" id="A0A1Y1HXP8"/>
<reference evidence="4 5" key="1">
    <citation type="journal article" date="2014" name="Nat. Commun.">
        <title>Klebsormidium flaccidum genome reveals primary factors for plant terrestrial adaptation.</title>
        <authorList>
            <person name="Hori K."/>
            <person name="Maruyama F."/>
            <person name="Fujisawa T."/>
            <person name="Togashi T."/>
            <person name="Yamamoto N."/>
            <person name="Seo M."/>
            <person name="Sato S."/>
            <person name="Yamada T."/>
            <person name="Mori H."/>
            <person name="Tajima N."/>
            <person name="Moriyama T."/>
            <person name="Ikeuchi M."/>
            <person name="Watanabe M."/>
            <person name="Wada H."/>
            <person name="Kobayashi K."/>
            <person name="Saito M."/>
            <person name="Masuda T."/>
            <person name="Sasaki-Sekimoto Y."/>
            <person name="Mashiguchi K."/>
            <person name="Awai K."/>
            <person name="Shimojima M."/>
            <person name="Masuda S."/>
            <person name="Iwai M."/>
            <person name="Nobusawa T."/>
            <person name="Narise T."/>
            <person name="Kondo S."/>
            <person name="Saito H."/>
            <person name="Sato R."/>
            <person name="Murakawa M."/>
            <person name="Ihara Y."/>
            <person name="Oshima-Yamada Y."/>
            <person name="Ohtaka K."/>
            <person name="Satoh M."/>
            <person name="Sonobe K."/>
            <person name="Ishii M."/>
            <person name="Ohtani R."/>
            <person name="Kanamori-Sato M."/>
            <person name="Honoki R."/>
            <person name="Miyazaki D."/>
            <person name="Mochizuki H."/>
            <person name="Umetsu J."/>
            <person name="Higashi K."/>
            <person name="Shibata D."/>
            <person name="Kamiya Y."/>
            <person name="Sato N."/>
            <person name="Nakamura Y."/>
            <person name="Tabata S."/>
            <person name="Ida S."/>
            <person name="Kurokawa K."/>
            <person name="Ohta H."/>
        </authorList>
    </citation>
    <scope>NUCLEOTIDE SEQUENCE [LARGE SCALE GENOMIC DNA]</scope>
    <source>
        <strain evidence="4 5">NIES-2285</strain>
    </source>
</reference>
<dbReference type="Gene3D" id="2.120.10.80">
    <property type="entry name" value="Kelch-type beta propeller"/>
    <property type="match status" value="2"/>
</dbReference>
<protein>
    <recommendedName>
        <fullName evidence="6">Kelch repeat-containing protein</fullName>
    </recommendedName>
</protein>
<evidence type="ECO:0000256" key="3">
    <source>
        <dbReference type="SAM" id="MobiDB-lite"/>
    </source>
</evidence>
<feature type="region of interest" description="Disordered" evidence="3">
    <location>
        <begin position="395"/>
        <end position="625"/>
    </location>
</feature>
<sequence length="977" mass="105980">MTWQGKMIWEALPSPTTLPPRLGHTATLVGEKTLYVMGGREGETFMNDVWTFDCESEEWTCLTKHAPFTPRAYSTATLIKGRYIWVVGGSNQSDLFCDIHVLDTRNHTWSIPPLQGEPMEIAAHGAVPHSLIPDAILLFGGYARVREDENDFTNKVFVLHTHTPRYEKLTPTGPSPHKLGYHTFTILGNRVFSFGGKNKGGKLKDRLLSVYDVAMNAWLDVKVKGLGPVSRSGHSAMAVGGGSVLVYGGRSGAQRLADFSLLQVLSSDNDHKCTVQWHPLPGTACNSSEPTDSHPGARSAHTLIARRRSLYVFGGYGGDKLTYANPYVLRYLPALDSSEDLARTPPPRVSPTLGRRTPPKRVGVEAGVEEGAGWRSSKRAEIRKAVLAATKPVASVVGDSQPGGPDDELMSPHKGPELRNAADLRGGRAGGKRGAVETEGEPAKKRQKGGPSARAAAAEGVARKEAGGGGRTRVARRGGPPETSSSGEGEESLEHADVTETQSAAERGGTGQRFGGVSGRGWQAPHGRSQHGGGAEKGGRGIGGTEKRNAGAEGAQERGDEEEGLEAHPAGAFAFEHESEEESPKGARRSKRKGGAARAARDPPGEGRFDKPQAKGMVPVGKSTGLADFEREHYAKTVQKLEQEKDALEGLLQDKVAAVAHLSAEKKGLVGEKDGLAQQVVQAEQRWAAARDEASRVKEERGALQRELDEVKKRLNQSERQRTSAEAELRTATAKLDEASARLSETSLRREALEGTARRLEEELEKEQQRAAESRQSHERERNTLNQVAHERAAEKEALRVKLEATGARNDQLQETVSTLTRELADSRAQVDDARAQGESHRAALTQAKTEKVQLEAAKDAAEKTCAALSAEVGRLRAHSDKIEAEEGRLRTALVQAQGQNESLQVELRRAQSDAARFKDETERLRSDVREHQEMAQKVEGEARQLAEHAAQIRALANRQLRLQPRDPGLGRMSEHG</sequence>
<dbReference type="SUPFAM" id="SSF117281">
    <property type="entry name" value="Kelch motif"/>
    <property type="match status" value="1"/>
</dbReference>
<keyword evidence="5" id="KW-1185">Reference proteome</keyword>
<dbReference type="EMBL" id="DF237025">
    <property type="protein sequence ID" value="GAQ81296.1"/>
    <property type="molecule type" value="Genomic_DNA"/>
</dbReference>
<feature type="compositionally biased region" description="Gly residues" evidence="3">
    <location>
        <begin position="508"/>
        <end position="519"/>
    </location>
</feature>
<evidence type="ECO:0000313" key="5">
    <source>
        <dbReference type="Proteomes" id="UP000054558"/>
    </source>
</evidence>
<dbReference type="STRING" id="105231.A0A1Y1HXP8"/>
<feature type="compositionally biased region" description="Low complexity" evidence="3">
    <location>
        <begin position="477"/>
        <end position="487"/>
    </location>
</feature>